<keyword evidence="3" id="KW-1188">Viral release from host cell</keyword>
<dbReference type="PROSITE" id="PS50158">
    <property type="entry name" value="ZF_CCHC"/>
    <property type="match status" value="1"/>
</dbReference>
<dbReference type="EMBL" id="AVOT02043525">
    <property type="protein sequence ID" value="MBW0538942.1"/>
    <property type="molecule type" value="Genomic_DNA"/>
</dbReference>
<dbReference type="InterPro" id="IPR013103">
    <property type="entry name" value="RVT_2"/>
</dbReference>
<dbReference type="InterPro" id="IPR036397">
    <property type="entry name" value="RNaseH_sf"/>
</dbReference>
<dbReference type="InterPro" id="IPR025724">
    <property type="entry name" value="GAG-pre-integrase_dom"/>
</dbReference>
<evidence type="ECO:0000256" key="22">
    <source>
        <dbReference type="ARBA" id="ARBA00023268"/>
    </source>
</evidence>
<feature type="domain" description="CCHC-type" evidence="31">
    <location>
        <begin position="277"/>
        <end position="291"/>
    </location>
</feature>
<sequence length="1301" mass="148744">MADSKNMQDDDMNIIIEADKQAEIFHRFISLAEKIRPRLRADGANFNLWSKNMLLSWMTYFMGDPDYFQQPTEDANIKRNLVARLFIQHSVEHDAYEAITSRIHGYDARKLYRALKDRFNRPSWSSVVFHANTIFQNRSDHVNDINVYAMTINEAVQNLEHQLGKLDSEMITTLAIFFAVPSMHQHITPAINTLMATNPNLKVRPDDLLNMIRQIATASPTFDHSTEIARMTAASKFGTKNKSNDPTSNQHNYSQNGMASSSYRKKETKTPSSRYPCHYCGEVGHWSPNCPIRVKANEMKHKTRRQQINVAGMGVVPMLEDNEALLDSGATHSVVGNLSLFTSWKQTNMRLSVASSESFKVDAIGSIALNTPYGILQLNNVLYCSDIPGVILSLGHLLQENFSISFLNQSFYLCNNNRGFSTFKRNNRWFIPFDNSARTTIHLKSISSLKYPTESSLTSPQDVSLLWHRRIGHLSIRHLKRMQKSHLVDGIPDALFNDIKLCHDCSLSKSQHRPVKSVSRQMIHQPGDLIVADLMGPYEPSLNNKKYILMIQDAFSRVVVAISLTDKSEAKTCLMNWIRQFLNVTNYKVKTIRTDNGTEFKNHILNDFLTKSGIIHEYSMPYEHHQNGRIERTNRTISEMARTCLLAANLPAFLWPWAFRHSVWIFNRYLHAEDKTTPFEILGKKRPNLELLRVFGAKSFIYDHNFRKDFSARATVGYHVGISEDSKGWLFWVPEKKTIIKSASVTFDESNYYVRGNMCNVGVNSIQVRNIFDGSMVNELNKQDRSTSQLSEHNGLEISIPSTYREAMISEHKIHWTQAINEEIESMRTEDVFVPVDLNVALKEVPHESILSTKWVFTKKPERFKARLVARGFRQIHGINYDETFAPTPTFNSLRLLFSTACLNNWKIRTFDVKVAFLHSLIDKPVYVWPPLGINVPKFKVLKLKKALYGTKQAARCWWMHLKDILQKIGFKSNGEDPSTYTLNRGNEQAILWVHIDDGALTASSPGLLDEISHQLNTHLKIKWDNKISGLVGISITETDKGFKFWQPDLIDKLTNLSPSKIFAKTPLPSNCQLTSNISLNAMDKPYLRRIGILLYIAQASRPDIAYAVNYLARFSLHTDQSHWDALHHLRAYLRGTRELGIQIEKANTSRDFKCYVDASWGGEGNRSTHGYIILHGSNPIAWQSKRQTTIASSTAQAEYMALSFAAKETLWLHHLLLNILKNPVPTLFSDNKTAIGISTESMNRKQTRHLIRDFNTINEYITMGKLQLKWVSTNEQLGDVMTKSLGRIKHGEFMKNINAF</sequence>
<keyword evidence="29" id="KW-0863">Zinc-finger</keyword>
<dbReference type="GO" id="GO:0005524">
    <property type="term" value="F:ATP binding"/>
    <property type="evidence" value="ECO:0007669"/>
    <property type="project" value="UniProtKB-KW"/>
</dbReference>
<name>A0A9Q3FI82_9BASI</name>
<evidence type="ECO:0000256" key="29">
    <source>
        <dbReference type="PROSITE-ProRule" id="PRU00047"/>
    </source>
</evidence>
<keyword evidence="21" id="KW-0233">DNA recombination</keyword>
<dbReference type="Gene3D" id="3.30.420.10">
    <property type="entry name" value="Ribonuclease H-like superfamily/Ribonuclease H"/>
    <property type="match status" value="2"/>
</dbReference>
<dbReference type="GO" id="GO:0008270">
    <property type="term" value="F:zinc ion binding"/>
    <property type="evidence" value="ECO:0007669"/>
    <property type="project" value="UniProtKB-KW"/>
</dbReference>
<gene>
    <name evidence="34" type="ORF">O181_078657</name>
</gene>
<dbReference type="OrthoDB" id="3544839at2759"/>
<keyword evidence="19" id="KW-0239">DNA-directed DNA polymerase</keyword>
<keyword evidence="13" id="KW-0378">Hydrolase</keyword>
<dbReference type="InterPro" id="IPR054722">
    <property type="entry name" value="PolX-like_BBD"/>
</dbReference>
<evidence type="ECO:0000256" key="1">
    <source>
        <dbReference type="ARBA" id="ARBA00002180"/>
    </source>
</evidence>
<comment type="caution">
    <text evidence="34">The sequence shown here is derived from an EMBL/GenBank/DDBJ whole genome shotgun (WGS) entry which is preliminary data.</text>
</comment>
<dbReference type="Pfam" id="PF13976">
    <property type="entry name" value="gag_pre-integrs"/>
    <property type="match status" value="1"/>
</dbReference>
<evidence type="ECO:0000256" key="15">
    <source>
        <dbReference type="ARBA" id="ARBA00022842"/>
    </source>
</evidence>
<feature type="compositionally biased region" description="Polar residues" evidence="30">
    <location>
        <begin position="238"/>
        <end position="262"/>
    </location>
</feature>
<dbReference type="GO" id="GO:0032196">
    <property type="term" value="P:transposition"/>
    <property type="evidence" value="ECO:0007669"/>
    <property type="project" value="UniProtKB-KW"/>
</dbReference>
<dbReference type="Pfam" id="PF00098">
    <property type="entry name" value="zf-CCHC"/>
    <property type="match status" value="1"/>
</dbReference>
<evidence type="ECO:0000256" key="28">
    <source>
        <dbReference type="ARBA" id="ARBA00057243"/>
    </source>
</evidence>
<keyword evidence="16" id="KW-0694">RNA-binding</keyword>
<evidence type="ECO:0000256" key="27">
    <source>
        <dbReference type="ARBA" id="ARBA00049244"/>
    </source>
</evidence>
<dbReference type="PROSITE" id="PS00141">
    <property type="entry name" value="ASP_PROTEASE"/>
    <property type="match status" value="1"/>
</dbReference>
<dbReference type="InterPro" id="IPR043502">
    <property type="entry name" value="DNA/RNA_pol_sf"/>
</dbReference>
<evidence type="ECO:0000256" key="16">
    <source>
        <dbReference type="ARBA" id="ARBA00022884"/>
    </source>
</evidence>
<evidence type="ECO:0000256" key="13">
    <source>
        <dbReference type="ARBA" id="ARBA00022801"/>
    </source>
</evidence>
<dbReference type="InterPro" id="IPR001878">
    <property type="entry name" value="Znf_CCHC"/>
</dbReference>
<keyword evidence="7" id="KW-0548">Nucleotidyltransferase</keyword>
<comment type="catalytic activity">
    <reaction evidence="26">
        <text>DNA(n) + a 2'-deoxyribonucleoside 5'-triphosphate = DNA(n+1) + diphosphate</text>
        <dbReference type="Rhea" id="RHEA:22508"/>
        <dbReference type="Rhea" id="RHEA-COMP:17339"/>
        <dbReference type="Rhea" id="RHEA-COMP:17340"/>
        <dbReference type="ChEBI" id="CHEBI:33019"/>
        <dbReference type="ChEBI" id="CHEBI:61560"/>
        <dbReference type="ChEBI" id="CHEBI:173112"/>
        <dbReference type="EC" id="2.7.7.49"/>
    </reaction>
</comment>
<proteinExistence type="predicted"/>
<evidence type="ECO:0000256" key="14">
    <source>
        <dbReference type="ARBA" id="ARBA00022840"/>
    </source>
</evidence>
<dbReference type="InterPro" id="IPR036875">
    <property type="entry name" value="Znf_CCHC_sf"/>
</dbReference>
<evidence type="ECO:0000256" key="4">
    <source>
        <dbReference type="ARBA" id="ARBA00022664"/>
    </source>
</evidence>
<evidence type="ECO:0000256" key="7">
    <source>
        <dbReference type="ARBA" id="ARBA00022695"/>
    </source>
</evidence>
<evidence type="ECO:0000259" key="31">
    <source>
        <dbReference type="PROSITE" id="PS50158"/>
    </source>
</evidence>
<evidence type="ECO:0000256" key="11">
    <source>
        <dbReference type="ARBA" id="ARBA00022750"/>
    </source>
</evidence>
<reference evidence="34" key="1">
    <citation type="submission" date="2021-03" db="EMBL/GenBank/DDBJ databases">
        <title>Draft genome sequence of rust myrtle Austropuccinia psidii MF-1, a brazilian biotype.</title>
        <authorList>
            <person name="Quecine M.C."/>
            <person name="Pachon D.M.R."/>
            <person name="Bonatelli M.L."/>
            <person name="Correr F.H."/>
            <person name="Franceschini L.M."/>
            <person name="Leite T.F."/>
            <person name="Margarido G.R.A."/>
            <person name="Almeida C.A."/>
            <person name="Ferrarezi J.A."/>
            <person name="Labate C.A."/>
        </authorList>
    </citation>
    <scope>NUCLEOTIDE SEQUENCE</scope>
    <source>
        <strain evidence="34">MF-1</strain>
    </source>
</reference>
<evidence type="ECO:0000259" key="32">
    <source>
        <dbReference type="PROSITE" id="PS50175"/>
    </source>
</evidence>
<evidence type="ECO:0000256" key="25">
    <source>
        <dbReference type="ARBA" id="ARBA00033113"/>
    </source>
</evidence>
<dbReference type="GO" id="GO:0004190">
    <property type="term" value="F:aspartic-type endopeptidase activity"/>
    <property type="evidence" value="ECO:0007669"/>
    <property type="project" value="UniProtKB-KW"/>
</dbReference>
<evidence type="ECO:0000256" key="18">
    <source>
        <dbReference type="ARBA" id="ARBA00022918"/>
    </source>
</evidence>
<dbReference type="GO" id="GO:0004519">
    <property type="term" value="F:endonuclease activity"/>
    <property type="evidence" value="ECO:0007669"/>
    <property type="project" value="UniProtKB-KW"/>
</dbReference>
<evidence type="ECO:0000256" key="12">
    <source>
        <dbReference type="ARBA" id="ARBA00022759"/>
    </source>
</evidence>
<feature type="domain" description="Peptidase A2" evidence="32">
    <location>
        <begin position="322"/>
        <end position="366"/>
    </location>
</feature>
<dbReference type="InterPro" id="IPR001995">
    <property type="entry name" value="Peptidase_A2_cat"/>
</dbReference>
<keyword evidence="35" id="KW-1185">Reference proteome</keyword>
<evidence type="ECO:0000256" key="26">
    <source>
        <dbReference type="ARBA" id="ARBA00048173"/>
    </source>
</evidence>
<keyword evidence="9" id="KW-0479">Metal-binding</keyword>
<keyword evidence="20" id="KW-0917">Virion maturation</keyword>
<dbReference type="GO" id="GO:0003723">
    <property type="term" value="F:RNA binding"/>
    <property type="evidence" value="ECO:0007669"/>
    <property type="project" value="UniProtKB-KW"/>
</dbReference>
<dbReference type="GO" id="GO:0003887">
    <property type="term" value="F:DNA-directed DNA polymerase activity"/>
    <property type="evidence" value="ECO:0007669"/>
    <property type="project" value="UniProtKB-KW"/>
</dbReference>
<dbReference type="PANTHER" id="PTHR42648">
    <property type="entry name" value="TRANSPOSASE, PUTATIVE-RELATED"/>
    <property type="match status" value="1"/>
</dbReference>
<dbReference type="Pfam" id="PF22936">
    <property type="entry name" value="Pol_BBD"/>
    <property type="match status" value="1"/>
</dbReference>
<dbReference type="CDD" id="cd09272">
    <property type="entry name" value="RNase_HI_RT_Ty1"/>
    <property type="match status" value="1"/>
</dbReference>
<accession>A0A9Q3FI82</accession>
<dbReference type="Pfam" id="PF00665">
    <property type="entry name" value="rve"/>
    <property type="match status" value="1"/>
</dbReference>
<evidence type="ECO:0000256" key="17">
    <source>
        <dbReference type="ARBA" id="ARBA00022908"/>
    </source>
</evidence>
<dbReference type="Gene3D" id="4.10.60.10">
    <property type="entry name" value="Zinc finger, CCHC-type"/>
    <property type="match status" value="1"/>
</dbReference>
<keyword evidence="22" id="KW-0511">Multifunctional enzyme</keyword>
<evidence type="ECO:0000256" key="21">
    <source>
        <dbReference type="ARBA" id="ARBA00023172"/>
    </source>
</evidence>
<dbReference type="GO" id="GO:0006508">
    <property type="term" value="P:proteolysis"/>
    <property type="evidence" value="ECO:0007669"/>
    <property type="project" value="UniProtKB-KW"/>
</dbReference>
<evidence type="ECO:0000256" key="5">
    <source>
        <dbReference type="ARBA" id="ARBA00022670"/>
    </source>
</evidence>
<keyword evidence="10" id="KW-0547">Nucleotide-binding</keyword>
<keyword evidence="12" id="KW-0255">Endonuclease</keyword>
<dbReference type="Pfam" id="PF07727">
    <property type="entry name" value="RVT_2"/>
    <property type="match status" value="1"/>
</dbReference>
<evidence type="ECO:0000259" key="33">
    <source>
        <dbReference type="PROSITE" id="PS50994"/>
    </source>
</evidence>
<evidence type="ECO:0000256" key="20">
    <source>
        <dbReference type="ARBA" id="ARBA00023113"/>
    </source>
</evidence>
<keyword evidence="29" id="KW-0862">Zinc</keyword>
<dbReference type="SUPFAM" id="SSF56672">
    <property type="entry name" value="DNA/RNA polymerases"/>
    <property type="match status" value="1"/>
</dbReference>
<dbReference type="GO" id="GO:0003964">
    <property type="term" value="F:RNA-directed DNA polymerase activity"/>
    <property type="evidence" value="ECO:0007669"/>
    <property type="project" value="UniProtKB-KW"/>
</dbReference>
<feature type="domain" description="Integrase catalytic" evidence="33">
    <location>
        <begin position="522"/>
        <end position="686"/>
    </location>
</feature>
<keyword evidence="4" id="KW-0507">mRNA processing</keyword>
<keyword evidence="17" id="KW-0229">DNA integration</keyword>
<keyword evidence="11" id="KW-0064">Aspartyl protease</keyword>
<evidence type="ECO:0000256" key="23">
    <source>
        <dbReference type="ARBA" id="ARBA00030524"/>
    </source>
</evidence>
<dbReference type="GO" id="GO:0005634">
    <property type="term" value="C:nucleus"/>
    <property type="evidence" value="ECO:0007669"/>
    <property type="project" value="UniProtKB-ARBA"/>
</dbReference>
<dbReference type="PROSITE" id="PS50994">
    <property type="entry name" value="INTEGRASE"/>
    <property type="match status" value="1"/>
</dbReference>
<organism evidence="34 35">
    <name type="scientific">Austropuccinia psidii MF-1</name>
    <dbReference type="NCBI Taxonomy" id="1389203"/>
    <lineage>
        <taxon>Eukaryota</taxon>
        <taxon>Fungi</taxon>
        <taxon>Dikarya</taxon>
        <taxon>Basidiomycota</taxon>
        <taxon>Pucciniomycotina</taxon>
        <taxon>Pucciniomycetes</taxon>
        <taxon>Pucciniales</taxon>
        <taxon>Sphaerophragmiaceae</taxon>
        <taxon>Austropuccinia</taxon>
    </lineage>
</organism>
<comment type="function">
    <text evidence="1">The aspartyl protease (PR) mediates the proteolytic cleavages of the Gag and Gag-Pol polyproteins after assembly of the VLP.</text>
</comment>
<evidence type="ECO:0000256" key="2">
    <source>
        <dbReference type="ARBA" id="ARBA00022578"/>
    </source>
</evidence>
<evidence type="ECO:0000313" key="34">
    <source>
        <dbReference type="EMBL" id="MBW0538942.1"/>
    </source>
</evidence>
<dbReference type="InterPro" id="IPR039537">
    <property type="entry name" value="Retrotran_Ty1/copia-like"/>
</dbReference>
<evidence type="ECO:0000256" key="30">
    <source>
        <dbReference type="SAM" id="MobiDB-lite"/>
    </source>
</evidence>
<evidence type="ECO:0000256" key="8">
    <source>
        <dbReference type="ARBA" id="ARBA00022722"/>
    </source>
</evidence>
<dbReference type="InterPro" id="IPR057670">
    <property type="entry name" value="SH3_retrovirus"/>
</dbReference>
<keyword evidence="6" id="KW-0808">Transferase</keyword>
<dbReference type="GO" id="GO:0006397">
    <property type="term" value="P:mRNA processing"/>
    <property type="evidence" value="ECO:0007669"/>
    <property type="project" value="UniProtKB-KW"/>
</dbReference>
<dbReference type="InterPro" id="IPR001584">
    <property type="entry name" value="Integrase_cat-core"/>
</dbReference>
<feature type="region of interest" description="Disordered" evidence="30">
    <location>
        <begin position="236"/>
        <end position="270"/>
    </location>
</feature>
<keyword evidence="18" id="KW-0695">RNA-directed DNA polymerase</keyword>
<dbReference type="PANTHER" id="PTHR42648:SF11">
    <property type="entry name" value="TRANSPOSON TY4-P GAG-POL POLYPROTEIN"/>
    <property type="match status" value="1"/>
</dbReference>
<dbReference type="SUPFAM" id="SSF57756">
    <property type="entry name" value="Retrovirus zinc finger-like domains"/>
    <property type="match status" value="1"/>
</dbReference>
<evidence type="ECO:0000256" key="3">
    <source>
        <dbReference type="ARBA" id="ARBA00022612"/>
    </source>
</evidence>
<comment type="function">
    <text evidence="28">Capsid protein (CA) is the structural component of the virus-like particle (VLP), forming the shell that encapsulates the retrotransposons dimeric RNA genome. The particles are assembled from trimer-clustered units and there are holes in the capsid shells that allow for the diffusion of macromolecules. CA also has nucleocapsid-like chaperone activity, promoting primer tRNA(i)-Met annealing to the multipartite primer-binding site (PBS), dimerization of Ty1 RNA and initiation of reverse transcription.</text>
</comment>
<evidence type="ECO:0000256" key="9">
    <source>
        <dbReference type="ARBA" id="ARBA00022723"/>
    </source>
</evidence>
<evidence type="ECO:0000256" key="24">
    <source>
        <dbReference type="ARBA" id="ARBA00032154"/>
    </source>
</evidence>
<keyword evidence="5" id="KW-0645">Protease</keyword>
<dbReference type="GO" id="GO:0006310">
    <property type="term" value="P:DNA recombination"/>
    <property type="evidence" value="ECO:0007669"/>
    <property type="project" value="UniProtKB-KW"/>
</dbReference>
<keyword evidence="8" id="KW-0540">Nuclease</keyword>
<keyword evidence="14" id="KW-0067">ATP-binding</keyword>
<dbReference type="Proteomes" id="UP000765509">
    <property type="component" value="Unassembled WGS sequence"/>
</dbReference>
<keyword evidence="15" id="KW-0460">Magnesium</keyword>
<comment type="catalytic activity">
    <reaction evidence="27">
        <text>DNA(n) + a 2'-deoxyribonucleoside 5'-triphosphate = DNA(n+1) + diphosphate</text>
        <dbReference type="Rhea" id="RHEA:22508"/>
        <dbReference type="Rhea" id="RHEA-COMP:17339"/>
        <dbReference type="Rhea" id="RHEA-COMP:17340"/>
        <dbReference type="ChEBI" id="CHEBI:33019"/>
        <dbReference type="ChEBI" id="CHEBI:61560"/>
        <dbReference type="ChEBI" id="CHEBI:173112"/>
        <dbReference type="EC" id="2.7.7.7"/>
    </reaction>
</comment>
<evidence type="ECO:0000256" key="10">
    <source>
        <dbReference type="ARBA" id="ARBA00022741"/>
    </source>
</evidence>
<dbReference type="SUPFAM" id="SSF53098">
    <property type="entry name" value="Ribonuclease H-like"/>
    <property type="match status" value="1"/>
</dbReference>
<evidence type="ECO:0000313" key="35">
    <source>
        <dbReference type="Proteomes" id="UP000765509"/>
    </source>
</evidence>
<dbReference type="InterPro" id="IPR012337">
    <property type="entry name" value="RNaseH-like_sf"/>
</dbReference>
<evidence type="ECO:0000256" key="19">
    <source>
        <dbReference type="ARBA" id="ARBA00022932"/>
    </source>
</evidence>
<dbReference type="PROSITE" id="PS50175">
    <property type="entry name" value="ASP_PROT_RETROV"/>
    <property type="match status" value="1"/>
</dbReference>
<dbReference type="GO" id="GO:0015074">
    <property type="term" value="P:DNA integration"/>
    <property type="evidence" value="ECO:0007669"/>
    <property type="project" value="UniProtKB-KW"/>
</dbReference>
<evidence type="ECO:0000256" key="6">
    <source>
        <dbReference type="ARBA" id="ARBA00022679"/>
    </source>
</evidence>
<dbReference type="Pfam" id="PF25597">
    <property type="entry name" value="SH3_retrovirus"/>
    <property type="match status" value="1"/>
</dbReference>
<keyword evidence="2" id="KW-0815">Transposition</keyword>
<dbReference type="SMART" id="SM00343">
    <property type="entry name" value="ZnF_C2HC"/>
    <property type="match status" value="1"/>
</dbReference>
<dbReference type="InterPro" id="IPR001969">
    <property type="entry name" value="Aspartic_peptidase_AS"/>
</dbReference>
<protein>
    <recommendedName>
        <fullName evidence="23">Gag-Pol-p199</fullName>
    </recommendedName>
    <alternativeName>
        <fullName evidence="24">TY1A-TY1B</fullName>
    </alternativeName>
    <alternativeName>
        <fullName evidence="25">p190</fullName>
    </alternativeName>
</protein>